<dbReference type="InterPro" id="IPR050417">
    <property type="entry name" value="Sugar_Epim/Isomerase"/>
</dbReference>
<dbReference type="GO" id="GO:0016853">
    <property type="term" value="F:isomerase activity"/>
    <property type="evidence" value="ECO:0007669"/>
    <property type="project" value="UniProtKB-KW"/>
</dbReference>
<evidence type="ECO:0000313" key="4">
    <source>
        <dbReference type="Proteomes" id="UP000279089"/>
    </source>
</evidence>
<reference evidence="4" key="1">
    <citation type="submission" date="2018-11" db="EMBL/GenBank/DDBJ databases">
        <title>Chitinophaga lutea sp.nov., isolate from arsenic contaminated soil.</title>
        <authorList>
            <person name="Zong Y."/>
        </authorList>
    </citation>
    <scope>NUCLEOTIDE SEQUENCE [LARGE SCALE GENOMIC DNA]</scope>
    <source>
        <strain evidence="4">YLT18</strain>
    </source>
</reference>
<comment type="caution">
    <text evidence="3">The sequence shown here is derived from an EMBL/GenBank/DDBJ whole genome shotgun (WGS) entry which is preliminary data.</text>
</comment>
<dbReference type="InterPro" id="IPR006311">
    <property type="entry name" value="TAT_signal"/>
</dbReference>
<dbReference type="Gene3D" id="3.20.20.150">
    <property type="entry name" value="Divalent-metal-dependent TIM barrel enzymes"/>
    <property type="match status" value="1"/>
</dbReference>
<dbReference type="InterPro" id="IPR036237">
    <property type="entry name" value="Xyl_isomerase-like_sf"/>
</dbReference>
<dbReference type="InterPro" id="IPR013022">
    <property type="entry name" value="Xyl_isomerase-like_TIM-brl"/>
</dbReference>
<evidence type="ECO:0000259" key="2">
    <source>
        <dbReference type="Pfam" id="PF01261"/>
    </source>
</evidence>
<evidence type="ECO:0000256" key="1">
    <source>
        <dbReference type="ARBA" id="ARBA00023235"/>
    </source>
</evidence>
<dbReference type="PROSITE" id="PS51318">
    <property type="entry name" value="TAT"/>
    <property type="match status" value="1"/>
</dbReference>
<feature type="domain" description="Xylose isomerase-like TIM barrel" evidence="2">
    <location>
        <begin position="85"/>
        <end position="277"/>
    </location>
</feature>
<dbReference type="EMBL" id="RMBX01000015">
    <property type="protein sequence ID" value="RPD38432.1"/>
    <property type="molecule type" value="Genomic_DNA"/>
</dbReference>
<keyword evidence="4" id="KW-1185">Reference proteome</keyword>
<accession>A0A3N4M5F0</accession>
<dbReference type="Pfam" id="PF01261">
    <property type="entry name" value="AP_endonuc_2"/>
    <property type="match status" value="1"/>
</dbReference>
<dbReference type="SUPFAM" id="SSF51658">
    <property type="entry name" value="Xylose isomerase-like"/>
    <property type="match status" value="1"/>
</dbReference>
<dbReference type="AlphaFoldDB" id="A0A3N4M5F0"/>
<name>A0A3N4M5F0_9BACT</name>
<gene>
    <name evidence="3" type="ORF">EG028_24485</name>
</gene>
<keyword evidence="3" id="KW-0670">Pyruvate</keyword>
<dbReference type="OrthoDB" id="9786584at2"/>
<dbReference type="PANTHER" id="PTHR43489:SF3">
    <property type="entry name" value="XYLOSE ISOMERASE DOMAIN PROTEIN TIM BARREL"/>
    <property type="match status" value="1"/>
</dbReference>
<keyword evidence="1 3" id="KW-0413">Isomerase</keyword>
<protein>
    <submittedName>
        <fullName evidence="3">Hydroxypyruvate isomerase</fullName>
    </submittedName>
</protein>
<sequence>MATHSSRRDAIKKVATMALAGTALSSLTSRVSAHEQALDDKLKGKIRHSVCAWCYGDIPLEDLCKAANNIGIQSIDLVSPKDFDLIKRYGLTSAMVSSNSKEWGITRGWNRKEHHGQLVDYFKPMIDATAAAGFSNLICFSGNREGLDDQQGIENCAEGLKKIISYAEKKKVTLVMELLNSKVDHADYQCDHTAWGVELCKAVGSDSFKLLYDIYHMQIMEGDVIRTIRENQQYIAHYHTGGVPGRHEIDETQELYYPAIMQAVLDTGFKGFVAQEFVPKRADKLASLKQGVLICDV</sequence>
<organism evidence="3 4">
    <name type="scientific">Chitinophaga barathri</name>
    <dbReference type="NCBI Taxonomy" id="1647451"/>
    <lineage>
        <taxon>Bacteria</taxon>
        <taxon>Pseudomonadati</taxon>
        <taxon>Bacteroidota</taxon>
        <taxon>Chitinophagia</taxon>
        <taxon>Chitinophagales</taxon>
        <taxon>Chitinophagaceae</taxon>
        <taxon>Chitinophaga</taxon>
    </lineage>
</organism>
<evidence type="ECO:0000313" key="3">
    <source>
        <dbReference type="EMBL" id="RPD38432.1"/>
    </source>
</evidence>
<proteinExistence type="predicted"/>
<dbReference type="Proteomes" id="UP000279089">
    <property type="component" value="Unassembled WGS sequence"/>
</dbReference>
<dbReference type="PANTHER" id="PTHR43489">
    <property type="entry name" value="ISOMERASE"/>
    <property type="match status" value="1"/>
</dbReference>
<dbReference type="RefSeq" id="WP_120518928.1">
    <property type="nucleotide sequence ID" value="NZ_QXZY01000015.1"/>
</dbReference>